<evidence type="ECO:0000313" key="2">
    <source>
        <dbReference type="EMBL" id="MBC8567825.1"/>
    </source>
</evidence>
<gene>
    <name evidence="2" type="ORF">H8692_03475</name>
</gene>
<proteinExistence type="predicted"/>
<dbReference type="Gene3D" id="3.20.20.140">
    <property type="entry name" value="Metal-dependent hydrolases"/>
    <property type="match status" value="1"/>
</dbReference>
<organism evidence="2 3">
    <name type="scientific">Lentihominibacter hominis</name>
    <dbReference type="NCBI Taxonomy" id="2763645"/>
    <lineage>
        <taxon>Bacteria</taxon>
        <taxon>Bacillati</taxon>
        <taxon>Bacillota</taxon>
        <taxon>Clostridia</taxon>
        <taxon>Peptostreptococcales</taxon>
        <taxon>Anaerovoracaceae</taxon>
        <taxon>Lentihominibacter</taxon>
    </lineage>
</organism>
<evidence type="ECO:0000259" key="1">
    <source>
        <dbReference type="Pfam" id="PF07969"/>
    </source>
</evidence>
<evidence type="ECO:0000313" key="3">
    <source>
        <dbReference type="Proteomes" id="UP000610862"/>
    </source>
</evidence>
<reference evidence="2" key="1">
    <citation type="submission" date="2020-08" db="EMBL/GenBank/DDBJ databases">
        <title>Genome public.</title>
        <authorList>
            <person name="Liu C."/>
            <person name="Sun Q."/>
        </authorList>
    </citation>
    <scope>NUCLEOTIDE SEQUENCE</scope>
    <source>
        <strain evidence="2">NSJ-24</strain>
    </source>
</reference>
<dbReference type="SUPFAM" id="SSF51556">
    <property type="entry name" value="Metallo-dependent hydrolases"/>
    <property type="match status" value="1"/>
</dbReference>
<sequence>MIFADTALINGKIYSVDKNGKKTDGDTVLIKDGLILKTGIEKDLQNYISADTEVIDCHGNTILPGLCDAHCHPSIAASAYSGCDLFGIYIQEGESGTDIIDKYMKRLKDFVDKNPEEVLIRGTGWVMGNFMADRMPTRHDIDMICSDRPVILESFCQHNLWVNTKAIEIAGISENTPDVYAGKIYREADGFPEGIFNDPEAMNLIKLNVPGYDFSVEKYKEAFLHYQKDYANKYGVTLVQDCMHSDNARTAFKELALEGKLTVRIRGVYLMEPGKADSQLPEAIKRRGMDNVGDDFRIDTVKIFAEGMFSLIDSYDKKFIKENGLPDDYNEPLYWSDEEFTKTAYKAMKAGFDIHVHAMGDNAVRQSAECLSKAQLLLKDKNEGFRNVIAHLMLTRSADMELMAENHIIANCQPRWMVYDSDIEAMVPMIGKKRAENAYPLRALLDRGITVTFGTDFPVTPPPDTMQEIQCAMTRKVFPEAPDYHKFKDMVLGNEKPATLWEAVKALSLNGAYQMSAEDITGSVEAGKSADIAVLDSDIEAVPIDEIYAVKVDKTLFKGKVVYEKDNQIC</sequence>
<dbReference type="AlphaFoldDB" id="A0A926I971"/>
<comment type="caution">
    <text evidence="2">The sequence shown here is derived from an EMBL/GenBank/DDBJ whole genome shotgun (WGS) entry which is preliminary data.</text>
</comment>
<dbReference type="InterPro" id="IPR033932">
    <property type="entry name" value="YtcJ-like"/>
</dbReference>
<dbReference type="InterPro" id="IPR013108">
    <property type="entry name" value="Amidohydro_3"/>
</dbReference>
<keyword evidence="3" id="KW-1185">Reference proteome</keyword>
<dbReference type="PANTHER" id="PTHR22642">
    <property type="entry name" value="IMIDAZOLONEPROPIONASE"/>
    <property type="match status" value="1"/>
</dbReference>
<dbReference type="GO" id="GO:0016810">
    <property type="term" value="F:hydrolase activity, acting on carbon-nitrogen (but not peptide) bonds"/>
    <property type="evidence" value="ECO:0007669"/>
    <property type="project" value="InterPro"/>
</dbReference>
<accession>A0A926I971</accession>
<feature type="domain" description="Amidohydrolase 3" evidence="1">
    <location>
        <begin position="53"/>
        <end position="563"/>
    </location>
</feature>
<dbReference type="EMBL" id="JACRTA010000001">
    <property type="protein sequence ID" value="MBC8567825.1"/>
    <property type="molecule type" value="Genomic_DNA"/>
</dbReference>
<dbReference type="RefSeq" id="WP_187524995.1">
    <property type="nucleotide sequence ID" value="NZ_JACRTA010000001.1"/>
</dbReference>
<protein>
    <submittedName>
        <fullName evidence="2">Amidohydrolase</fullName>
    </submittedName>
</protein>
<dbReference type="InterPro" id="IPR032466">
    <property type="entry name" value="Metal_Hydrolase"/>
</dbReference>
<dbReference type="Gene3D" id="2.30.40.10">
    <property type="entry name" value="Urease, subunit C, domain 1"/>
    <property type="match status" value="1"/>
</dbReference>
<dbReference type="SUPFAM" id="SSF51338">
    <property type="entry name" value="Composite domain of metallo-dependent hydrolases"/>
    <property type="match status" value="1"/>
</dbReference>
<dbReference type="PANTHER" id="PTHR22642:SF2">
    <property type="entry name" value="PROTEIN LONG AFTER FAR-RED 3"/>
    <property type="match status" value="1"/>
</dbReference>
<dbReference type="Gene3D" id="3.10.310.70">
    <property type="match status" value="1"/>
</dbReference>
<dbReference type="Pfam" id="PF07969">
    <property type="entry name" value="Amidohydro_3"/>
    <property type="match status" value="1"/>
</dbReference>
<name>A0A926I971_9FIRM</name>
<dbReference type="InterPro" id="IPR011059">
    <property type="entry name" value="Metal-dep_hydrolase_composite"/>
</dbReference>
<dbReference type="CDD" id="cd01300">
    <property type="entry name" value="YtcJ_like"/>
    <property type="match status" value="1"/>
</dbReference>
<dbReference type="Proteomes" id="UP000610862">
    <property type="component" value="Unassembled WGS sequence"/>
</dbReference>